<evidence type="ECO:0000256" key="1">
    <source>
        <dbReference type="SAM" id="Phobius"/>
    </source>
</evidence>
<accession>A0A437STD9</accession>
<evidence type="ECO:0000313" key="4">
    <source>
        <dbReference type="Proteomes" id="UP000288291"/>
    </source>
</evidence>
<protein>
    <submittedName>
        <fullName evidence="3">Phosphatase PAP2 family protein</fullName>
    </submittedName>
</protein>
<feature type="transmembrane region" description="Helical" evidence="1">
    <location>
        <begin position="6"/>
        <end position="23"/>
    </location>
</feature>
<feature type="transmembrane region" description="Helical" evidence="1">
    <location>
        <begin position="117"/>
        <end position="137"/>
    </location>
</feature>
<comment type="caution">
    <text evidence="3">The sequence shown here is derived from an EMBL/GenBank/DDBJ whole genome shotgun (WGS) entry which is preliminary data.</text>
</comment>
<dbReference type="CDD" id="cd03392">
    <property type="entry name" value="PAP2_like_2"/>
    <property type="match status" value="1"/>
</dbReference>
<feature type="domain" description="Phosphatidic acid phosphatase type 2/haloperoxidase" evidence="2">
    <location>
        <begin position="79"/>
        <end position="185"/>
    </location>
</feature>
<dbReference type="RefSeq" id="WP_103662415.1">
    <property type="nucleotide sequence ID" value="NZ_ML136898.1"/>
</dbReference>
<dbReference type="PANTHER" id="PTHR14969">
    <property type="entry name" value="SPHINGOSINE-1-PHOSPHATE PHOSPHOHYDROLASE"/>
    <property type="match status" value="1"/>
</dbReference>
<feature type="transmembrane region" description="Helical" evidence="1">
    <location>
        <begin position="143"/>
        <end position="162"/>
    </location>
</feature>
<dbReference type="Gene3D" id="1.20.144.10">
    <property type="entry name" value="Phosphatidic acid phosphatase type 2/haloperoxidase"/>
    <property type="match status" value="1"/>
</dbReference>
<name>A0A437STD9_9LACO</name>
<dbReference type="AlphaFoldDB" id="A0A437STD9"/>
<dbReference type="Pfam" id="PF01569">
    <property type="entry name" value="PAP2"/>
    <property type="match status" value="1"/>
</dbReference>
<dbReference type="Proteomes" id="UP000288291">
    <property type="component" value="Unassembled WGS sequence"/>
</dbReference>
<keyword evidence="4" id="KW-1185">Reference proteome</keyword>
<reference evidence="3 4" key="1">
    <citation type="submission" date="2018-12" db="EMBL/GenBank/DDBJ databases">
        <authorList>
            <person name="Meng J."/>
        </authorList>
    </citation>
    <scope>NUCLEOTIDE SEQUENCE [LARGE SCALE GENOMIC DNA]</scope>
    <source>
        <strain evidence="3 4">HT111-2</strain>
    </source>
</reference>
<dbReference type="SUPFAM" id="SSF48317">
    <property type="entry name" value="Acid phosphatase/Vanadium-dependent haloperoxidase"/>
    <property type="match status" value="1"/>
</dbReference>
<keyword evidence="1" id="KW-1133">Transmembrane helix</keyword>
<proteinExistence type="predicted"/>
<feature type="transmembrane region" description="Helical" evidence="1">
    <location>
        <begin position="77"/>
        <end position="96"/>
    </location>
</feature>
<evidence type="ECO:0000259" key="2">
    <source>
        <dbReference type="SMART" id="SM00014"/>
    </source>
</evidence>
<sequence>MENWLILIVAAAILLILVFKIKTSRRFNLFDHWLHHKLVRQRDGYSWQVITFLNDPKLMVVWAVLLASELIDQGHPVTALWVLATLGFTDLAGIILKKLVRRRRPILHSDLEEGYSFPSGHVLGATTMALILVQLFGKQLGPWFGIVLVALWLMVVVSRLSLKAHYPSDIIGATSLAICCFSISQQIFLAI</sequence>
<organism evidence="3 4">
    <name type="scientific">Lactobacillus xujianguonis</name>
    <dbReference type="NCBI Taxonomy" id="2495899"/>
    <lineage>
        <taxon>Bacteria</taxon>
        <taxon>Bacillati</taxon>
        <taxon>Bacillota</taxon>
        <taxon>Bacilli</taxon>
        <taxon>Lactobacillales</taxon>
        <taxon>Lactobacillaceae</taxon>
        <taxon>Lactobacillus</taxon>
    </lineage>
</organism>
<dbReference type="SMART" id="SM00014">
    <property type="entry name" value="acidPPc"/>
    <property type="match status" value="1"/>
</dbReference>
<feature type="transmembrane region" description="Helical" evidence="1">
    <location>
        <begin position="44"/>
        <end position="65"/>
    </location>
</feature>
<evidence type="ECO:0000313" key="3">
    <source>
        <dbReference type="EMBL" id="RVU70112.1"/>
    </source>
</evidence>
<dbReference type="InterPro" id="IPR036938">
    <property type="entry name" value="PAP2/HPO_sf"/>
</dbReference>
<gene>
    <name evidence="3" type="ORF">EJK17_09315</name>
</gene>
<dbReference type="EMBL" id="RXIA01000030">
    <property type="protein sequence ID" value="RVU70112.1"/>
    <property type="molecule type" value="Genomic_DNA"/>
</dbReference>
<keyword evidence="1" id="KW-0812">Transmembrane</keyword>
<dbReference type="PANTHER" id="PTHR14969:SF13">
    <property type="entry name" value="AT30094P"/>
    <property type="match status" value="1"/>
</dbReference>
<keyword evidence="1" id="KW-0472">Membrane</keyword>
<dbReference type="InterPro" id="IPR000326">
    <property type="entry name" value="PAP2/HPO"/>
</dbReference>